<feature type="transmembrane region" description="Helical" evidence="1">
    <location>
        <begin position="116"/>
        <end position="141"/>
    </location>
</feature>
<evidence type="ECO:0000313" key="2">
    <source>
        <dbReference type="EMBL" id="QNH96774.1"/>
    </source>
</evidence>
<feature type="transmembrane region" description="Helical" evidence="1">
    <location>
        <begin position="342"/>
        <end position="364"/>
    </location>
</feature>
<dbReference type="Proteomes" id="UP000515275">
    <property type="component" value="Chromosome"/>
</dbReference>
<evidence type="ECO:0000256" key="1">
    <source>
        <dbReference type="SAM" id="Phobius"/>
    </source>
</evidence>
<evidence type="ECO:0000313" key="3">
    <source>
        <dbReference type="Proteomes" id="UP000515275"/>
    </source>
</evidence>
<feature type="transmembrane region" description="Helical" evidence="1">
    <location>
        <begin position="39"/>
        <end position="58"/>
    </location>
</feature>
<feature type="transmembrane region" description="Helical" evidence="1">
    <location>
        <begin position="308"/>
        <end position="330"/>
    </location>
</feature>
<feature type="transmembrane region" description="Helical" evidence="1">
    <location>
        <begin position="91"/>
        <end position="110"/>
    </location>
</feature>
<dbReference type="KEGG" id="cans:GP473_09075"/>
<reference evidence="2 3" key="1">
    <citation type="submission" date="2019-12" db="EMBL/GenBank/DDBJ databases">
        <title>Corynebacterium sp. nov., isolated from feces of the Anser Albifrons in China.</title>
        <authorList>
            <person name="Liu Q."/>
        </authorList>
    </citation>
    <scope>NUCLEOTIDE SEQUENCE [LARGE SCALE GENOMIC DNA]</scope>
    <source>
        <strain evidence="2 3">23H37-10</strain>
    </source>
</reference>
<dbReference type="AlphaFoldDB" id="A0A7G7YQK4"/>
<keyword evidence="1" id="KW-0812">Transmembrane</keyword>
<feature type="transmembrane region" description="Helical" evidence="1">
    <location>
        <begin position="371"/>
        <end position="402"/>
    </location>
</feature>
<keyword evidence="1" id="KW-0472">Membrane</keyword>
<keyword evidence="1" id="KW-1133">Transmembrane helix</keyword>
<organism evidence="2 3">
    <name type="scientific">Corynebacterium anserum</name>
    <dbReference type="NCBI Taxonomy" id="2684406"/>
    <lineage>
        <taxon>Bacteria</taxon>
        <taxon>Bacillati</taxon>
        <taxon>Actinomycetota</taxon>
        <taxon>Actinomycetes</taxon>
        <taxon>Mycobacteriales</taxon>
        <taxon>Corynebacteriaceae</taxon>
        <taxon>Corynebacterium</taxon>
    </lineage>
</organism>
<protein>
    <recommendedName>
        <fullName evidence="4">Polysaccharide biosynthesis protein</fullName>
    </recommendedName>
</protein>
<dbReference type="EMBL" id="CP046883">
    <property type="protein sequence ID" value="QNH96774.1"/>
    <property type="molecule type" value="Genomic_DNA"/>
</dbReference>
<proteinExistence type="predicted"/>
<name>A0A7G7YQK4_9CORY</name>
<keyword evidence="3" id="KW-1185">Reference proteome</keyword>
<sequence>MSQKFKALRQLLAMGCGLGPGFLLPLVLAFRMDAQLSDQILALLTMSIVGTAAITVATESHGVAKLAWNRAHGIPYADAISSVNRTMLPKGAIATTLTAIITATSFLFSRSVSLSLAVWIFVLAIGVFVTCVASTYAAVLILNEKSHIPLALQGLRHVLLIVFVFLCPEFGIALVIAYVSGEILRTLILAFITRRFLATHSEDAAPHTEERHLINEQPTRNATEDGLYRQFMANGVSQGNVLIERTAISTQQAGSLTLYDVADKITFIFIQGAYSLSVLPKMGSWAQLAGIGSFAEARTRFNADMRPLLLRMTIVLIPFASISEAVSLFAPVHSSVATTASYLGILMLAAIPTTQVMAQTRFLVMLEGTRYLLPVTLVGLLIMFTVGLGLFSLIGVIGILVARLTYRIVTVFLFQHFIQRLAEPAE</sequence>
<dbReference type="RefSeq" id="WP_186276886.1">
    <property type="nucleotide sequence ID" value="NZ_CP046883.1"/>
</dbReference>
<gene>
    <name evidence="2" type="ORF">GP473_09075</name>
</gene>
<evidence type="ECO:0008006" key="4">
    <source>
        <dbReference type="Google" id="ProtNLM"/>
    </source>
</evidence>
<accession>A0A7G7YQK4</accession>